<dbReference type="Proteomes" id="UP001272242">
    <property type="component" value="Unassembled WGS sequence"/>
</dbReference>
<organism evidence="1 2">
    <name type="scientific">Gemmata algarum</name>
    <dbReference type="NCBI Taxonomy" id="2975278"/>
    <lineage>
        <taxon>Bacteria</taxon>
        <taxon>Pseudomonadati</taxon>
        <taxon>Planctomycetota</taxon>
        <taxon>Planctomycetia</taxon>
        <taxon>Gemmatales</taxon>
        <taxon>Gemmataceae</taxon>
        <taxon>Gemmata</taxon>
    </lineage>
</organism>
<protein>
    <submittedName>
        <fullName evidence="1">Uncharacterized protein</fullName>
    </submittedName>
</protein>
<comment type="caution">
    <text evidence="1">The sequence shown here is derived from an EMBL/GenBank/DDBJ whole genome shotgun (WGS) entry which is preliminary data.</text>
</comment>
<evidence type="ECO:0000313" key="1">
    <source>
        <dbReference type="EMBL" id="MDY3559676.1"/>
    </source>
</evidence>
<proteinExistence type="predicted"/>
<accession>A0ABU5F170</accession>
<keyword evidence="2" id="KW-1185">Reference proteome</keyword>
<name>A0ABU5F170_9BACT</name>
<gene>
    <name evidence="1" type="ORF">R5W23_000689</name>
</gene>
<dbReference type="RefSeq" id="WP_320686393.1">
    <property type="nucleotide sequence ID" value="NZ_JAXBLV010000122.1"/>
</dbReference>
<dbReference type="EMBL" id="JAXBLV010000122">
    <property type="protein sequence ID" value="MDY3559676.1"/>
    <property type="molecule type" value="Genomic_DNA"/>
</dbReference>
<reference evidence="2" key="1">
    <citation type="journal article" date="2023" name="Mar. Drugs">
        <title>Gemmata algarum, a Novel Planctomycete Isolated from an Algal Mat, Displays Antimicrobial Activity.</title>
        <authorList>
            <person name="Kumar G."/>
            <person name="Kallscheuer N."/>
            <person name="Kashif M."/>
            <person name="Ahamad S."/>
            <person name="Jagadeeshwari U."/>
            <person name="Pannikurungottu S."/>
            <person name="Haufschild T."/>
            <person name="Kabuu M."/>
            <person name="Sasikala C."/>
            <person name="Jogler C."/>
            <person name="Ramana C."/>
        </authorList>
    </citation>
    <scope>NUCLEOTIDE SEQUENCE [LARGE SCALE GENOMIC DNA]</scope>
    <source>
        <strain evidence="2">JC673</strain>
    </source>
</reference>
<evidence type="ECO:0000313" key="2">
    <source>
        <dbReference type="Proteomes" id="UP001272242"/>
    </source>
</evidence>
<sequence>MSAHRFLEHFPHAAPVSPVMMAAPSCAFVPCPVFAAMPAGQQAHVQAIYQLAAERTREHLRRRRPWPPLFSAN</sequence>